<feature type="region of interest" description="Disordered" evidence="1">
    <location>
        <begin position="217"/>
        <end position="236"/>
    </location>
</feature>
<dbReference type="RefSeq" id="WP_023851216.1">
    <property type="nucleotide sequence ID" value="NZ_CP047166.1"/>
</dbReference>
<sequence length="236" mass="26803">MADPIDLSGFFADSRAFLKALSENNDRGWFNANKAQYDSALKRPSEKLLTEIAAWFARDMNLHPRTKLFRPHRDVRFSEDKTPFHMHLHMMWFLPDGRSWMLGIAPDYATTGAGIMRFERDQERRWRDAVASDGGAELEAILGAGGWRVDDPEMTRMPPPYPADHPRAALLRQRGLIAWADGLEEALSADPEQTLKDRFAAFRPLMDWLAQVTRPISFPGPGRHAARRQGYGPSGE</sequence>
<reference evidence="2 3" key="1">
    <citation type="submission" date="2019-12" db="EMBL/GenBank/DDBJ databases">
        <title>Complete Genome Sequence of a Quorum-Sensing Bacterium,Rhodobacteraceae bacterium C31, Isolated from a marine microalgae symbiotic bacteria.</title>
        <authorList>
            <person name="Zhang Y."/>
        </authorList>
    </citation>
    <scope>NUCLEOTIDE SEQUENCE [LARGE SCALE GENOMIC DNA]</scope>
    <source>
        <strain evidence="2 3">C31</strain>
    </source>
</reference>
<protein>
    <submittedName>
        <fullName evidence="2">TIGR02453 family protein</fullName>
    </submittedName>
</protein>
<organism evidence="2 3">
    <name type="scientific">Ponticoccus alexandrii</name>
    <dbReference type="NCBI Taxonomy" id="1943633"/>
    <lineage>
        <taxon>Bacteria</taxon>
        <taxon>Pseudomonadati</taxon>
        <taxon>Pseudomonadota</taxon>
        <taxon>Alphaproteobacteria</taxon>
        <taxon>Rhodobacterales</taxon>
        <taxon>Roseobacteraceae</taxon>
        <taxon>Ponticoccus</taxon>
    </lineage>
</organism>
<dbReference type="Proteomes" id="UP000596387">
    <property type="component" value="Chromosome"/>
</dbReference>
<dbReference type="InterPro" id="IPR015996">
    <property type="entry name" value="UCP028451"/>
</dbReference>
<keyword evidence="3" id="KW-1185">Reference proteome</keyword>
<evidence type="ECO:0000256" key="1">
    <source>
        <dbReference type="SAM" id="MobiDB-lite"/>
    </source>
</evidence>
<accession>A0ABX7FBH1</accession>
<proteinExistence type="predicted"/>
<dbReference type="PIRSF" id="PIRSF028451">
    <property type="entry name" value="UCP028451"/>
    <property type="match status" value="1"/>
</dbReference>
<dbReference type="EMBL" id="CP047166">
    <property type="protein sequence ID" value="QRF66909.1"/>
    <property type="molecule type" value="Genomic_DNA"/>
</dbReference>
<dbReference type="PANTHER" id="PTHR36452">
    <property type="entry name" value="CHROMOSOME 12, WHOLE GENOME SHOTGUN SEQUENCE"/>
    <property type="match status" value="1"/>
</dbReference>
<evidence type="ECO:0000313" key="3">
    <source>
        <dbReference type="Proteomes" id="UP000596387"/>
    </source>
</evidence>
<dbReference type="InterPro" id="IPR012808">
    <property type="entry name" value="CHP02453"/>
</dbReference>
<dbReference type="Pfam" id="PF09365">
    <property type="entry name" value="DUF2461"/>
    <property type="match status" value="1"/>
</dbReference>
<gene>
    <name evidence="2" type="ORF">GQA70_11660</name>
</gene>
<dbReference type="NCBIfam" id="TIGR02453">
    <property type="entry name" value="TIGR02453 family protein"/>
    <property type="match status" value="1"/>
</dbReference>
<dbReference type="PANTHER" id="PTHR36452:SF1">
    <property type="entry name" value="DUF2461 DOMAIN-CONTAINING PROTEIN"/>
    <property type="match status" value="1"/>
</dbReference>
<name>A0ABX7FBH1_9RHOB</name>
<evidence type="ECO:0000313" key="2">
    <source>
        <dbReference type="EMBL" id="QRF66909.1"/>
    </source>
</evidence>